<dbReference type="Gene3D" id="2.60.120.620">
    <property type="entry name" value="q2cbj1_9rhob like domain"/>
    <property type="match status" value="1"/>
</dbReference>
<dbReference type="RefSeq" id="WP_124147305.1">
    <property type="nucleotide sequence ID" value="NZ_CAWOKI010000253.1"/>
</dbReference>
<comment type="caution">
    <text evidence="1">The sequence shown here is derived from an EMBL/GenBank/DDBJ whole genome shotgun (WGS) entry which is preliminary data.</text>
</comment>
<organism evidence="1 2">
    <name type="scientific">Okeania hirsuta</name>
    <dbReference type="NCBI Taxonomy" id="1458930"/>
    <lineage>
        <taxon>Bacteria</taxon>
        <taxon>Bacillati</taxon>
        <taxon>Cyanobacteriota</taxon>
        <taxon>Cyanophyceae</taxon>
        <taxon>Oscillatoriophycideae</taxon>
        <taxon>Oscillatoriales</taxon>
        <taxon>Microcoleaceae</taxon>
        <taxon>Okeania</taxon>
    </lineage>
</organism>
<protein>
    <submittedName>
        <fullName evidence="1">Uncharacterized protein</fullName>
    </submittedName>
</protein>
<dbReference type="AlphaFoldDB" id="A0A3N6PDH0"/>
<evidence type="ECO:0000313" key="1">
    <source>
        <dbReference type="EMBL" id="RQH28429.1"/>
    </source>
</evidence>
<gene>
    <name evidence="1" type="ORF">D5R40_25695</name>
</gene>
<dbReference type="Proteomes" id="UP000269154">
    <property type="component" value="Unassembled WGS sequence"/>
</dbReference>
<keyword evidence="2" id="KW-1185">Reference proteome</keyword>
<reference evidence="1 2" key="1">
    <citation type="journal article" date="2018" name="ACS Chem. Biol.">
        <title>Ketoreductase domain dysfunction expands chemodiversity: malyngamide biosynthesis in the cyanobacterium Okeania hirsuta.</title>
        <authorList>
            <person name="Moss N.A."/>
            <person name="Leao T."/>
            <person name="Rankin M."/>
            <person name="McCullough T.M."/>
            <person name="Qu P."/>
            <person name="Korobeynikov A."/>
            <person name="Smith J.L."/>
            <person name="Gerwick L."/>
            <person name="Gerwick W.H."/>
        </authorList>
    </citation>
    <scope>NUCLEOTIDE SEQUENCE [LARGE SCALE GENOMIC DNA]</scope>
    <source>
        <strain evidence="1 2">PAB10Feb10-1</strain>
    </source>
</reference>
<proteinExistence type="predicted"/>
<evidence type="ECO:0000313" key="2">
    <source>
        <dbReference type="Proteomes" id="UP000269154"/>
    </source>
</evidence>
<sequence>MKNQQKYLIQSEAGLLVIFPGYFWRSTIPFTRDRDRIYISFS</sequence>
<dbReference type="Pfam" id="PF13759">
    <property type="entry name" value="2OG-FeII_Oxy_5"/>
    <property type="match status" value="1"/>
</dbReference>
<dbReference type="EMBL" id="RCBY01000211">
    <property type="protein sequence ID" value="RQH28429.1"/>
    <property type="molecule type" value="Genomic_DNA"/>
</dbReference>
<accession>A0A3N6PDH0</accession>
<dbReference type="InterPro" id="IPR012668">
    <property type="entry name" value="CHP02466"/>
</dbReference>
<name>A0A3N6PDH0_9CYAN</name>